<dbReference type="AlphaFoldDB" id="A0AAD8XE58"/>
<evidence type="ECO:0000313" key="2">
    <source>
        <dbReference type="Proteomes" id="UP001244207"/>
    </source>
</evidence>
<dbReference type="Proteomes" id="UP001244207">
    <property type="component" value="Unassembled WGS sequence"/>
</dbReference>
<proteinExistence type="predicted"/>
<gene>
    <name evidence="1" type="ORF">BDZ83DRAFT_625045</name>
</gene>
<protein>
    <submittedName>
        <fullName evidence="1">Uncharacterized protein</fullName>
    </submittedName>
</protein>
<reference evidence="1" key="1">
    <citation type="submission" date="2021-12" db="EMBL/GenBank/DDBJ databases">
        <title>Comparative genomics, transcriptomics and evolutionary studies reveal genomic signatures of adaptation to plant cell wall in hemibiotrophic fungi.</title>
        <authorList>
            <consortium name="DOE Joint Genome Institute"/>
            <person name="Baroncelli R."/>
            <person name="Diaz J.F."/>
            <person name="Benocci T."/>
            <person name="Peng M."/>
            <person name="Battaglia E."/>
            <person name="Haridas S."/>
            <person name="Andreopoulos W."/>
            <person name="Labutti K."/>
            <person name="Pangilinan J."/>
            <person name="Floch G.L."/>
            <person name="Makela M.R."/>
            <person name="Henrissat B."/>
            <person name="Grigoriev I.V."/>
            <person name="Crouch J.A."/>
            <person name="De Vries R.P."/>
            <person name="Sukno S.A."/>
            <person name="Thon M.R."/>
        </authorList>
    </citation>
    <scope>NUCLEOTIDE SEQUENCE</scope>
    <source>
        <strain evidence="1">CBS 112980</strain>
    </source>
</reference>
<sequence length="55" mass="5921">MVGMSSSSTPVADNLGRSLVTELCSFMASTHARRPRFSRPAAMAPDVVARSRRVV</sequence>
<evidence type="ECO:0000313" key="1">
    <source>
        <dbReference type="EMBL" id="KAK1723897.1"/>
    </source>
</evidence>
<dbReference type="EMBL" id="JAHMHS010000059">
    <property type="protein sequence ID" value="KAK1723897.1"/>
    <property type="molecule type" value="Genomic_DNA"/>
</dbReference>
<comment type="caution">
    <text evidence="1">The sequence shown here is derived from an EMBL/GenBank/DDBJ whole genome shotgun (WGS) entry which is preliminary data.</text>
</comment>
<name>A0AAD8XE58_GLOAC</name>
<dbReference type="RefSeq" id="XP_060363952.1">
    <property type="nucleotide sequence ID" value="XM_060508478.1"/>
</dbReference>
<organism evidence="1 2">
    <name type="scientific">Glomerella acutata</name>
    <name type="common">Colletotrichum acutatum</name>
    <dbReference type="NCBI Taxonomy" id="27357"/>
    <lineage>
        <taxon>Eukaryota</taxon>
        <taxon>Fungi</taxon>
        <taxon>Dikarya</taxon>
        <taxon>Ascomycota</taxon>
        <taxon>Pezizomycotina</taxon>
        <taxon>Sordariomycetes</taxon>
        <taxon>Hypocreomycetidae</taxon>
        <taxon>Glomerellales</taxon>
        <taxon>Glomerellaceae</taxon>
        <taxon>Colletotrichum</taxon>
        <taxon>Colletotrichum acutatum species complex</taxon>
    </lineage>
</organism>
<keyword evidence="2" id="KW-1185">Reference proteome</keyword>
<dbReference type="GeneID" id="85392377"/>
<accession>A0AAD8XE58</accession>